<evidence type="ECO:0000259" key="4">
    <source>
        <dbReference type="PROSITE" id="PS50966"/>
    </source>
</evidence>
<feature type="transmembrane region" description="Helical" evidence="3">
    <location>
        <begin position="712"/>
        <end position="737"/>
    </location>
</feature>
<dbReference type="GO" id="GO:0008270">
    <property type="term" value="F:zinc ion binding"/>
    <property type="evidence" value="ECO:0007669"/>
    <property type="project" value="UniProtKB-KW"/>
</dbReference>
<evidence type="ECO:0000313" key="6">
    <source>
        <dbReference type="Proteomes" id="UP000507470"/>
    </source>
</evidence>
<feature type="transmembrane region" description="Helical" evidence="3">
    <location>
        <begin position="758"/>
        <end position="778"/>
    </location>
</feature>
<evidence type="ECO:0000256" key="3">
    <source>
        <dbReference type="SAM" id="Phobius"/>
    </source>
</evidence>
<dbReference type="GO" id="GO:0005044">
    <property type="term" value="F:scavenger receptor activity"/>
    <property type="evidence" value="ECO:0007669"/>
    <property type="project" value="InterPro"/>
</dbReference>
<keyword evidence="2" id="KW-0863">Zinc-finger</keyword>
<dbReference type="AlphaFoldDB" id="A0A6J8CS58"/>
<keyword evidence="1" id="KW-0245">EGF-like domain</keyword>
<evidence type="ECO:0000256" key="2">
    <source>
        <dbReference type="PROSITE-ProRule" id="PRU00325"/>
    </source>
</evidence>
<keyword evidence="6" id="KW-1185">Reference proteome</keyword>
<dbReference type="InterPro" id="IPR042635">
    <property type="entry name" value="MEGF10/SREC1/2-like"/>
</dbReference>
<keyword evidence="3" id="KW-1133">Transmembrane helix</keyword>
<accession>A0A6J8CS58</accession>
<protein>
    <recommendedName>
        <fullName evidence="4">SWIM-type domain-containing protein</fullName>
    </recommendedName>
</protein>
<dbReference type="OrthoDB" id="10252017at2759"/>
<keyword evidence="3" id="KW-0472">Membrane</keyword>
<dbReference type="InterPro" id="IPR007527">
    <property type="entry name" value="Znf_SWIM"/>
</dbReference>
<reference evidence="5 6" key="1">
    <citation type="submission" date="2020-06" db="EMBL/GenBank/DDBJ databases">
        <authorList>
            <person name="Li R."/>
            <person name="Bekaert M."/>
        </authorList>
    </citation>
    <scope>NUCLEOTIDE SEQUENCE [LARGE SCALE GENOMIC DNA]</scope>
    <source>
        <strain evidence="6">wild</strain>
    </source>
</reference>
<dbReference type="PROSITE" id="PS50966">
    <property type="entry name" value="ZF_SWIM"/>
    <property type="match status" value="1"/>
</dbReference>
<dbReference type="SUPFAM" id="SSF49785">
    <property type="entry name" value="Galactose-binding domain-like"/>
    <property type="match status" value="2"/>
</dbReference>
<dbReference type="Gene3D" id="2.60.120.260">
    <property type="entry name" value="Galactose-binding domain-like"/>
    <property type="match status" value="2"/>
</dbReference>
<dbReference type="InterPro" id="IPR008979">
    <property type="entry name" value="Galactose-bd-like_sf"/>
</dbReference>
<keyword evidence="3" id="KW-0812">Transmembrane</keyword>
<keyword evidence="2" id="KW-0479">Metal-binding</keyword>
<proteinExistence type="predicted"/>
<gene>
    <name evidence="5" type="ORF">MCOR_32985</name>
</gene>
<evidence type="ECO:0000256" key="1">
    <source>
        <dbReference type="ARBA" id="ARBA00022536"/>
    </source>
</evidence>
<evidence type="ECO:0000313" key="5">
    <source>
        <dbReference type="EMBL" id="CAC5398621.1"/>
    </source>
</evidence>
<keyword evidence="2" id="KW-0862">Zinc</keyword>
<feature type="domain" description="SWIM-type" evidence="4">
    <location>
        <begin position="48"/>
        <end position="87"/>
    </location>
</feature>
<organism evidence="5 6">
    <name type="scientific">Mytilus coruscus</name>
    <name type="common">Sea mussel</name>
    <dbReference type="NCBI Taxonomy" id="42192"/>
    <lineage>
        <taxon>Eukaryota</taxon>
        <taxon>Metazoa</taxon>
        <taxon>Spiralia</taxon>
        <taxon>Lophotrochozoa</taxon>
        <taxon>Mollusca</taxon>
        <taxon>Bivalvia</taxon>
        <taxon>Autobranchia</taxon>
        <taxon>Pteriomorphia</taxon>
        <taxon>Mytilida</taxon>
        <taxon>Mytiloidea</taxon>
        <taxon>Mytilidae</taxon>
        <taxon>Mytilinae</taxon>
        <taxon>Mytilus</taxon>
    </lineage>
</organism>
<sequence>MGVYELKQAPRYTESHLSDDNYMLQTCRDRPNLLRVKLTSRHSSSRVYSLWIEFSEGEVTGWYCTCKVGARVVGCCAHIASTMWYLGYSRWELETPRSYNLTPFGNATQSSQFRIGGNPQNAINPPISNTFTFDDCSHTDPKGRPAWWMFQFSFGIAYIADITIYYRENFEIRMDGFKLYISNTSTIPPDGYLCYEDPDPGFPNTTQTIPCNQLGQYMIYYDDKGSDEVTVVNGPIVELCYIAIKGCQKSFWGSNCEKVCSKNCLEQHCFPGNGSCVLGCNTENCFNGICNRYTALCSDGCEGKLTGNFCSKYNMASDGLVLQTPSGSEPASLANDGNKRSCSITQGPAVTFQVDLKKKSIVIGVYITFGERTTREGHHTVYASNTSTTWKDGKVLYSGKSLPTEITFNAVFRYLTYDIPVLGIYSEIEICEIGIIGCPPSHYGPVCNQSCPRNCYGPCDLATGQCIFGCLNGWTGDKCEEACLAGTYGKDCIEICSVNCLNPPCDDVTECSNGQFGRNCSTFCEGCISGLCDPVNGLCDNTTACNPGYEYSKFCDIQCPIGQFGRNCSALCDGCMSRMCDPYNGLCDNTTNCNPGYVYGKYCNTECPCGQFGRNCSEFCGGCISRLCDPVKGICDNTSACSPGYVYGKYCNTPCYYGFYGANCLQLCSSFCLHQPCDRETGECIGGCVRGFQGFNCTQVSLNKAEADFPQLIQIGLFIGCFILGALMIGVVCLLMTKKRLLREKRGRKTTRRKTQRYACYPLFNNSFAHISDFVGIYDIHYSSNVDLVTSLDSNLK</sequence>
<dbReference type="PANTHER" id="PTHR24043">
    <property type="entry name" value="SCAVENGER RECEPTOR CLASS F"/>
    <property type="match status" value="1"/>
</dbReference>
<dbReference type="EMBL" id="CACVKT020005964">
    <property type="protein sequence ID" value="CAC5398621.1"/>
    <property type="molecule type" value="Genomic_DNA"/>
</dbReference>
<name>A0A6J8CS58_MYTCO</name>
<dbReference type="Gene3D" id="2.170.300.10">
    <property type="entry name" value="Tie2 ligand-binding domain superfamily"/>
    <property type="match status" value="2"/>
</dbReference>
<dbReference type="Proteomes" id="UP000507470">
    <property type="component" value="Unassembled WGS sequence"/>
</dbReference>
<dbReference type="PANTHER" id="PTHR24043:SF8">
    <property type="entry name" value="EGF-LIKE DOMAIN-CONTAINING PROTEIN"/>
    <property type="match status" value="1"/>
</dbReference>